<dbReference type="InterPro" id="IPR008914">
    <property type="entry name" value="PEBP"/>
</dbReference>
<dbReference type="Pfam" id="PF01161">
    <property type="entry name" value="PBP"/>
    <property type="match status" value="1"/>
</dbReference>
<dbReference type="Proteomes" id="UP000717328">
    <property type="component" value="Unassembled WGS sequence"/>
</dbReference>
<dbReference type="InterPro" id="IPR035810">
    <property type="entry name" value="PEBP_euk"/>
</dbReference>
<feature type="signal peptide" evidence="1">
    <location>
        <begin position="1"/>
        <end position="17"/>
    </location>
</feature>
<dbReference type="InterPro" id="IPR036610">
    <property type="entry name" value="PEBP-like_sf"/>
</dbReference>
<evidence type="ECO:0000313" key="2">
    <source>
        <dbReference type="EMBL" id="KAG5636447.1"/>
    </source>
</evidence>
<evidence type="ECO:0000256" key="1">
    <source>
        <dbReference type="SAM" id="SignalP"/>
    </source>
</evidence>
<dbReference type="AlphaFoldDB" id="A0A9P7FX49"/>
<dbReference type="Gene3D" id="3.90.280.10">
    <property type="entry name" value="PEBP-like"/>
    <property type="match status" value="1"/>
</dbReference>
<keyword evidence="3" id="KW-1185">Reference proteome</keyword>
<accession>A0A9P7FX49</accession>
<dbReference type="CDD" id="cd00866">
    <property type="entry name" value="PEBP_euk"/>
    <property type="match status" value="1"/>
</dbReference>
<organism evidence="2 3">
    <name type="scientific">Sphagnurus paluster</name>
    <dbReference type="NCBI Taxonomy" id="117069"/>
    <lineage>
        <taxon>Eukaryota</taxon>
        <taxon>Fungi</taxon>
        <taxon>Dikarya</taxon>
        <taxon>Basidiomycota</taxon>
        <taxon>Agaricomycotina</taxon>
        <taxon>Agaricomycetes</taxon>
        <taxon>Agaricomycetidae</taxon>
        <taxon>Agaricales</taxon>
        <taxon>Tricholomatineae</taxon>
        <taxon>Lyophyllaceae</taxon>
        <taxon>Sphagnurus</taxon>
    </lineage>
</organism>
<evidence type="ECO:0000313" key="3">
    <source>
        <dbReference type="Proteomes" id="UP000717328"/>
    </source>
</evidence>
<evidence type="ECO:0008006" key="4">
    <source>
        <dbReference type="Google" id="ProtNLM"/>
    </source>
</evidence>
<name>A0A9P7FX49_9AGAR</name>
<comment type="caution">
    <text evidence="2">The sequence shown here is derived from an EMBL/GenBank/DDBJ whole genome shotgun (WGS) entry which is preliminary data.</text>
</comment>
<keyword evidence="1" id="KW-0732">Signal</keyword>
<dbReference type="PANTHER" id="PTHR11362">
    <property type="entry name" value="PHOSPHATIDYLETHANOLAMINE-BINDING PROTEIN"/>
    <property type="match status" value="1"/>
</dbReference>
<dbReference type="OrthoDB" id="2506647at2759"/>
<gene>
    <name evidence="2" type="ORF">H0H81_008037</name>
</gene>
<reference evidence="2" key="2">
    <citation type="submission" date="2021-10" db="EMBL/GenBank/DDBJ databases">
        <title>Phylogenomics reveals ancestral predisposition of the termite-cultivated fungus Termitomyces towards a domesticated lifestyle.</title>
        <authorList>
            <person name="Auxier B."/>
            <person name="Grum-Grzhimaylo A."/>
            <person name="Cardenas M.E."/>
            <person name="Lodge J.D."/>
            <person name="Laessoe T."/>
            <person name="Pedersen O."/>
            <person name="Smith M.E."/>
            <person name="Kuyper T.W."/>
            <person name="Franco-Molano E.A."/>
            <person name="Baroni T.J."/>
            <person name="Aanen D.K."/>
        </authorList>
    </citation>
    <scope>NUCLEOTIDE SEQUENCE</scope>
    <source>
        <strain evidence="2">D49</strain>
    </source>
</reference>
<dbReference type="SUPFAM" id="SSF49777">
    <property type="entry name" value="PEBP-like"/>
    <property type="match status" value="1"/>
</dbReference>
<proteinExistence type="predicted"/>
<dbReference type="EMBL" id="JABCKI010005933">
    <property type="protein sequence ID" value="KAG5636447.1"/>
    <property type="molecule type" value="Genomic_DNA"/>
</dbReference>
<reference evidence="2" key="1">
    <citation type="submission" date="2021-02" db="EMBL/GenBank/DDBJ databases">
        <authorList>
            <person name="Nieuwenhuis M."/>
            <person name="Van De Peppel L.J.J."/>
        </authorList>
    </citation>
    <scope>NUCLEOTIDE SEQUENCE</scope>
    <source>
        <strain evidence="2">D49</strain>
    </source>
</reference>
<protein>
    <recommendedName>
        <fullName evidence="4">PEBP-like protein</fullName>
    </recommendedName>
</protein>
<sequence length="234" mass="24272">MRLSYILPLALAALVSARDASLKSVQDAFNAANVRSLIFSYSKPPLLPLPPLLYQKIPADLSIAFNPKFLLGVSFPQTDGTTVKVRPGVQLSLKASANEPTLSIAGRADATGPGGPFVAVMVDPDAPTPQDPSISQIRHLVASDLDAATSLRGKSHQLTSATPAISSYIPPGPPAGSDAHRYIILLYNQPAGFKDQTVVTPGTSVIGFNASAFAAATGLGDPIAGNFFLVAPEA</sequence>
<dbReference type="PANTHER" id="PTHR11362:SF82">
    <property type="entry name" value="PHOSPHATIDYLETHANOLAMINE-BINDING PROTEIN 4"/>
    <property type="match status" value="1"/>
</dbReference>
<feature type="chain" id="PRO_5040319060" description="PEBP-like protein" evidence="1">
    <location>
        <begin position="18"/>
        <end position="234"/>
    </location>
</feature>